<dbReference type="EMBL" id="JAHHHW010000104">
    <property type="protein sequence ID" value="MBW4433382.1"/>
    <property type="molecule type" value="Genomic_DNA"/>
</dbReference>
<feature type="transmembrane region" description="Helical" evidence="1">
    <location>
        <begin position="41"/>
        <end position="59"/>
    </location>
</feature>
<reference evidence="2" key="1">
    <citation type="submission" date="2021-05" db="EMBL/GenBank/DDBJ databases">
        <authorList>
            <person name="Pietrasiak N."/>
            <person name="Ward R."/>
            <person name="Stajich J.E."/>
            <person name="Kurbessoian T."/>
        </authorList>
    </citation>
    <scope>NUCLEOTIDE SEQUENCE</scope>
    <source>
        <strain evidence="2">HA4357-MV3</strain>
    </source>
</reference>
<sequence length="167" mass="19260">MSNPTPAEPQPKSLNDFELDLLKQEYFFLQNTIEDYNKQIWVIKALGITGTGAILALMLQQKPNASSIALIGCAIPIFFWILESQWKHFQRGFYPRAEKIESILTQKYGLNSPAIYSSWTHAFKRTPTPKRKGYLWDGLLNRSVFISYVLEIIFLVFMAAVAPRIWK</sequence>
<evidence type="ECO:0000313" key="3">
    <source>
        <dbReference type="Proteomes" id="UP000813215"/>
    </source>
</evidence>
<evidence type="ECO:0000256" key="1">
    <source>
        <dbReference type="SAM" id="Phobius"/>
    </source>
</evidence>
<gene>
    <name evidence="2" type="ORF">KME28_17075</name>
</gene>
<accession>A0A9E3H9U6</accession>
<evidence type="ECO:0000313" key="2">
    <source>
        <dbReference type="EMBL" id="MBW4433382.1"/>
    </source>
</evidence>
<feature type="transmembrane region" description="Helical" evidence="1">
    <location>
        <begin position="139"/>
        <end position="162"/>
    </location>
</feature>
<proteinExistence type="predicted"/>
<comment type="caution">
    <text evidence="2">The sequence shown here is derived from an EMBL/GenBank/DDBJ whole genome shotgun (WGS) entry which is preliminary data.</text>
</comment>
<name>A0A9E3H9U6_9NOST</name>
<keyword evidence="1" id="KW-0812">Transmembrane</keyword>
<keyword evidence="1" id="KW-0472">Membrane</keyword>
<dbReference type="Proteomes" id="UP000813215">
    <property type="component" value="Unassembled WGS sequence"/>
</dbReference>
<feature type="transmembrane region" description="Helical" evidence="1">
    <location>
        <begin position="65"/>
        <end position="82"/>
    </location>
</feature>
<dbReference type="AlphaFoldDB" id="A0A9E3H9U6"/>
<reference evidence="2" key="2">
    <citation type="journal article" date="2022" name="Microbiol. Resour. Announc.">
        <title>Metagenome Sequencing to Explore Phylogenomics of Terrestrial Cyanobacteria.</title>
        <authorList>
            <person name="Ward R.D."/>
            <person name="Stajich J.E."/>
            <person name="Johansen J.R."/>
            <person name="Huntemann M."/>
            <person name="Clum A."/>
            <person name="Foster B."/>
            <person name="Foster B."/>
            <person name="Roux S."/>
            <person name="Palaniappan K."/>
            <person name="Varghese N."/>
            <person name="Mukherjee S."/>
            <person name="Reddy T.B.K."/>
            <person name="Daum C."/>
            <person name="Copeland A."/>
            <person name="Chen I.A."/>
            <person name="Ivanova N.N."/>
            <person name="Kyrpides N.C."/>
            <person name="Shapiro N."/>
            <person name="Eloe-Fadrosh E.A."/>
            <person name="Pietrasiak N."/>
        </authorList>
    </citation>
    <scope>NUCLEOTIDE SEQUENCE</scope>
    <source>
        <strain evidence="2">HA4357-MV3</strain>
    </source>
</reference>
<organism evidence="2 3">
    <name type="scientific">Pelatocladus maniniholoensis HA4357-MV3</name>
    <dbReference type="NCBI Taxonomy" id="1117104"/>
    <lineage>
        <taxon>Bacteria</taxon>
        <taxon>Bacillati</taxon>
        <taxon>Cyanobacteriota</taxon>
        <taxon>Cyanophyceae</taxon>
        <taxon>Nostocales</taxon>
        <taxon>Nostocaceae</taxon>
        <taxon>Pelatocladus</taxon>
    </lineage>
</organism>
<protein>
    <submittedName>
        <fullName evidence="2">Uncharacterized protein</fullName>
    </submittedName>
</protein>
<keyword evidence="1" id="KW-1133">Transmembrane helix</keyword>